<dbReference type="EMBL" id="CACSLK010027624">
    <property type="protein sequence ID" value="CAA0826668.1"/>
    <property type="molecule type" value="Genomic_DNA"/>
</dbReference>
<feature type="compositionally biased region" description="Low complexity" evidence="2">
    <location>
        <begin position="125"/>
        <end position="140"/>
    </location>
</feature>
<name>A0A9N7N4K3_STRHE</name>
<feature type="compositionally biased region" description="Basic and acidic residues" evidence="2">
    <location>
        <begin position="200"/>
        <end position="215"/>
    </location>
</feature>
<comment type="caution">
    <text evidence="4">The sequence shown here is derived from an EMBL/GenBank/DDBJ whole genome shotgun (WGS) entry which is preliminary data.</text>
</comment>
<dbReference type="AlphaFoldDB" id="A0A9N7N4K3"/>
<feature type="compositionally biased region" description="Polar residues" evidence="2">
    <location>
        <begin position="728"/>
        <end position="737"/>
    </location>
</feature>
<feature type="region of interest" description="Disordered" evidence="2">
    <location>
        <begin position="1"/>
        <end position="159"/>
    </location>
</feature>
<dbReference type="OrthoDB" id="1939715at2759"/>
<dbReference type="Proteomes" id="UP001153555">
    <property type="component" value="Unassembled WGS sequence"/>
</dbReference>
<dbReference type="GO" id="GO:0040029">
    <property type="term" value="P:epigenetic regulation of gene expression"/>
    <property type="evidence" value="ECO:0007669"/>
    <property type="project" value="TreeGrafter"/>
</dbReference>
<dbReference type="InterPro" id="IPR038808">
    <property type="entry name" value="MOS1-like"/>
</dbReference>
<evidence type="ECO:0000313" key="5">
    <source>
        <dbReference type="Proteomes" id="UP001153555"/>
    </source>
</evidence>
<feature type="compositionally biased region" description="Low complexity" evidence="2">
    <location>
        <begin position="57"/>
        <end position="78"/>
    </location>
</feature>
<feature type="compositionally biased region" description="Polar residues" evidence="2">
    <location>
        <begin position="456"/>
        <end position="465"/>
    </location>
</feature>
<feature type="compositionally biased region" description="Polar residues" evidence="2">
    <location>
        <begin position="596"/>
        <end position="620"/>
    </location>
</feature>
<protein>
    <submittedName>
        <fullName evidence="4">Modifier of snc1</fullName>
    </submittedName>
</protein>
<proteinExistence type="predicted"/>
<evidence type="ECO:0000256" key="1">
    <source>
        <dbReference type="ARBA" id="ARBA00022553"/>
    </source>
</evidence>
<sequence>MSSSMLAGERRWASARRGGMTVLGKVAVPKPLNLPSQKLENHGLDPNVEIVPKGTLSWGSRPSSSGSNPWISSSVSPNAEGGTVSPSHLSGRPSSGGSGTRPSTAGSERTHEAVSSAWGSNSRPSSASGTLSSNQTSSTSLRPKSAENRPNSSQLSRFADPVLKNSAVLCPSATAERLGVKSNKDDAFALSSGDFPTLGSEKDNSMKNTKLEDTKHGAVDTWRADGPRGVDDDIHPRMEKWHGENPPHFNPNASAPQHFNTWRGPPPMNNPAGVWYGGGRPQGPPYGAPTVRPGGFPMEPFPFYRPQIAPPPLAAGTETETETSNKVQKAINDNLLGEQDESCAACEVIMDDVNNSNQAKESTVEMSRTSPVESDVTTFPMHEDACDVSVPKDSPQFNDGGISRNKVTSFKQKHSLRKSFAGKPVSNVAMKAPEDHIHVATNDIKPDEHPSEIKSSESNMPNTEESVAEPSMPQRRKNNRSGKNKQKLDGAPLPPVEANVIPGKESKKVETKGSLSNSDSLISKSTEPDKAVEAQERSSSSLPNEESHNRISCQWRPHSSRRQPRNQQQPNNKPHGCDAVWAPVRPQNKAAKGSAEASSDSVQESADPTNGNNHMTQNNSKGKRAEMERYVPKPVAKELAQQGSVPNIPPSIAFARLKDGSNGEVNEGGVNHNKHKKDHGTWKQRGPTDSSHMKGGHIGPSSTYDPVKEIQEPKEIGQSVKGEIDSANAETRTSGTSRGKRNVARGPAIIIGNNTDPEITFSGEVDANQTDRTIGSKENRASSRWQPKPTVNAANNQSLITEINRFSKKEQHSQPKEQSGNSNQTQPGQPVNPASKVEVSTGVGHRQQSHKKAKGRPYSPNQDPMGPREPLPLAAGNENVPVERNFGSGSRRNGRHNNNRSIRGHDNNNARGEWISGHDNRPHNTPSFRDNRQRHNTHYEYQPVGPFKGNNRPEKVDVPVDGADSTYQKHRERGSGQPRRGERQSGYPSHVDSGWE</sequence>
<accession>A0A9N7N4K3</accession>
<dbReference type="InterPro" id="IPR009738">
    <property type="entry name" value="BAT2_N"/>
</dbReference>
<feature type="region of interest" description="Disordered" evidence="2">
    <location>
        <begin position="181"/>
        <end position="215"/>
    </location>
</feature>
<dbReference type="PANTHER" id="PTHR34805:SF1">
    <property type="entry name" value="PROTEIN MODIFIER OF SNC1 1"/>
    <property type="match status" value="1"/>
</dbReference>
<dbReference type="Pfam" id="PF07001">
    <property type="entry name" value="BAT2_N"/>
    <property type="match status" value="1"/>
</dbReference>
<evidence type="ECO:0000313" key="4">
    <source>
        <dbReference type="EMBL" id="CAA0826668.1"/>
    </source>
</evidence>
<evidence type="ECO:0000259" key="3">
    <source>
        <dbReference type="Pfam" id="PF07001"/>
    </source>
</evidence>
<feature type="domain" description="BAT2 N-terminal" evidence="3">
    <location>
        <begin position="14"/>
        <end position="148"/>
    </location>
</feature>
<reference evidence="4" key="1">
    <citation type="submission" date="2019-12" db="EMBL/GenBank/DDBJ databases">
        <authorList>
            <person name="Scholes J."/>
        </authorList>
    </citation>
    <scope>NUCLEOTIDE SEQUENCE</scope>
</reference>
<evidence type="ECO:0000256" key="2">
    <source>
        <dbReference type="SAM" id="MobiDB-lite"/>
    </source>
</evidence>
<feature type="compositionally biased region" description="Basic residues" evidence="2">
    <location>
        <begin position="474"/>
        <end position="485"/>
    </location>
</feature>
<feature type="compositionally biased region" description="Basic and acidic residues" evidence="2">
    <location>
        <begin position="805"/>
        <end position="815"/>
    </location>
</feature>
<feature type="compositionally biased region" description="Basic and acidic residues" evidence="2">
    <location>
        <begin position="432"/>
        <end position="455"/>
    </location>
</feature>
<feature type="compositionally biased region" description="Polar residues" evidence="2">
    <location>
        <begin position="816"/>
        <end position="829"/>
    </location>
</feature>
<keyword evidence="1" id="KW-0597">Phosphoprotein</keyword>
<dbReference type="PANTHER" id="PTHR34805">
    <property type="entry name" value="PROTEIN MODIFIER OF SNC1 1"/>
    <property type="match status" value="1"/>
</dbReference>
<organism evidence="4 5">
    <name type="scientific">Striga hermonthica</name>
    <name type="common">Purple witchweed</name>
    <name type="synonym">Buchnera hermonthica</name>
    <dbReference type="NCBI Taxonomy" id="68872"/>
    <lineage>
        <taxon>Eukaryota</taxon>
        <taxon>Viridiplantae</taxon>
        <taxon>Streptophyta</taxon>
        <taxon>Embryophyta</taxon>
        <taxon>Tracheophyta</taxon>
        <taxon>Spermatophyta</taxon>
        <taxon>Magnoliopsida</taxon>
        <taxon>eudicotyledons</taxon>
        <taxon>Gunneridae</taxon>
        <taxon>Pentapetalae</taxon>
        <taxon>asterids</taxon>
        <taxon>lamiids</taxon>
        <taxon>Lamiales</taxon>
        <taxon>Orobanchaceae</taxon>
        <taxon>Buchnereae</taxon>
        <taxon>Striga</taxon>
    </lineage>
</organism>
<feature type="compositionally biased region" description="Basic and acidic residues" evidence="2">
    <location>
        <begin position="526"/>
        <end position="536"/>
    </location>
</feature>
<feature type="compositionally biased region" description="Polar residues" evidence="2">
    <location>
        <begin position="792"/>
        <end position="801"/>
    </location>
</feature>
<feature type="compositionally biased region" description="Low complexity" evidence="2">
    <location>
        <begin position="565"/>
        <end position="574"/>
    </location>
</feature>
<feature type="region of interest" description="Disordered" evidence="2">
    <location>
        <begin position="669"/>
        <end position="996"/>
    </location>
</feature>
<feature type="compositionally biased region" description="Low complexity" evidence="2">
    <location>
        <begin position="514"/>
        <end position="525"/>
    </location>
</feature>
<gene>
    <name evidence="4" type="ORF">SHERM_01866</name>
</gene>
<feature type="region of interest" description="Disordered" evidence="2">
    <location>
        <begin position="387"/>
        <end position="627"/>
    </location>
</feature>
<feature type="compositionally biased region" description="Basic and acidic residues" evidence="2">
    <location>
        <begin position="706"/>
        <end position="715"/>
    </location>
</feature>
<keyword evidence="5" id="KW-1185">Reference proteome</keyword>